<gene>
    <name evidence="2" type="ORF">IOD40_09015</name>
</gene>
<dbReference type="Proteomes" id="UP000601789">
    <property type="component" value="Unassembled WGS sequence"/>
</dbReference>
<evidence type="ECO:0000256" key="1">
    <source>
        <dbReference type="SAM" id="MobiDB-lite"/>
    </source>
</evidence>
<dbReference type="RefSeq" id="WP_198476189.1">
    <property type="nucleotide sequence ID" value="NZ_JADGMQ010000004.1"/>
</dbReference>
<proteinExistence type="predicted"/>
<dbReference type="Gene3D" id="3.55.50.10">
    <property type="entry name" value="Baseplate protein-like domains"/>
    <property type="match status" value="1"/>
</dbReference>
<evidence type="ECO:0000313" key="2">
    <source>
        <dbReference type="EMBL" id="MBI1620799.1"/>
    </source>
</evidence>
<reference evidence="2 3" key="1">
    <citation type="submission" date="2020-10" db="EMBL/GenBank/DDBJ databases">
        <title>Aquamicrobium zhengzhouensis sp. nov., a exopolysaccharide producing bacterium isolated from farmland soil.</title>
        <authorList>
            <person name="Wang X."/>
        </authorList>
    </citation>
    <scope>NUCLEOTIDE SEQUENCE [LARGE SCALE GENOMIC DNA]</scope>
    <source>
        <strain evidence="3">cd-1</strain>
    </source>
</reference>
<evidence type="ECO:0000313" key="3">
    <source>
        <dbReference type="Proteomes" id="UP000601789"/>
    </source>
</evidence>
<protein>
    <submittedName>
        <fullName evidence="2">Phage late control D family protein</fullName>
    </submittedName>
</protein>
<dbReference type="EMBL" id="JADGMQ010000004">
    <property type="protein sequence ID" value="MBI1620799.1"/>
    <property type="molecule type" value="Genomic_DNA"/>
</dbReference>
<dbReference type="Pfam" id="PF05954">
    <property type="entry name" value="Phage_GPD"/>
    <property type="match status" value="1"/>
</dbReference>
<name>A0ABS0SDE9_9HYPH</name>
<feature type="compositionally biased region" description="Low complexity" evidence="1">
    <location>
        <begin position="363"/>
        <end position="372"/>
    </location>
</feature>
<accession>A0ABS0SDE9</accession>
<organism evidence="2 3">
    <name type="scientific">Aquamicrobium zhengzhouense</name>
    <dbReference type="NCBI Taxonomy" id="2781738"/>
    <lineage>
        <taxon>Bacteria</taxon>
        <taxon>Pseudomonadati</taxon>
        <taxon>Pseudomonadota</taxon>
        <taxon>Alphaproteobacteria</taxon>
        <taxon>Hyphomicrobiales</taxon>
        <taxon>Phyllobacteriaceae</taxon>
        <taxon>Aquamicrobium</taxon>
    </lineage>
</organism>
<sequence length="387" mass="41259">MHPIVEMTVDGQPVAGAFYERLVSLTVTDKEGVSSDTFSAELNDGPPDFLALPRTGASVEIRLGYRETGVSSVGTFTVDKVDAKCLPYGLTISGKAADLRNSKLKETQERHWDNKTLGDIVKEIAGDVGLSAVVDSEVGSHFYEWIAQQDEPPIQFLERMASRHDALFSIKNGKLIFAKKHAGKSASGASTGAVVVTPDRIIQGTCQFEAADRSKYKKVVAYYHDREKGERVEVEADADSEGEAVLRLTDPLTDEAEAKKAAESKANDLERGKGSASVTVVGDTGIIAGAPLLFEGVRPGLDGVPYVIDSVEHSYSKTTGFTTHISAKLYDGKSASKGKNKGSASDPASGDASGANADKKAPDAPAGTPATPKEWIGNRRTWMIDHS</sequence>
<dbReference type="SUPFAM" id="SSF69279">
    <property type="entry name" value="Phage tail proteins"/>
    <property type="match status" value="1"/>
</dbReference>
<keyword evidence="3" id="KW-1185">Reference proteome</keyword>
<comment type="caution">
    <text evidence="2">The sequence shown here is derived from an EMBL/GenBank/DDBJ whole genome shotgun (WGS) entry which is preliminary data.</text>
</comment>
<feature type="region of interest" description="Disordered" evidence="1">
    <location>
        <begin position="332"/>
        <end position="387"/>
    </location>
</feature>
<feature type="compositionally biased region" description="Low complexity" evidence="1">
    <location>
        <begin position="332"/>
        <end position="356"/>
    </location>
</feature>